<dbReference type="eggNOG" id="ENOG502SRV6">
    <property type="taxonomic scope" value="Eukaryota"/>
</dbReference>
<dbReference type="GeneID" id="19187778"/>
<feature type="compositionally biased region" description="Low complexity" evidence="1">
    <location>
        <begin position="35"/>
        <end position="44"/>
    </location>
</feature>
<sequence length="604" mass="66739">MATQKPAPVPTVTPEKTALKPDHHGKKPNDHQGANNTNNITNSKSKFRLPPKVKAWVILLSHLAVCTALALSIALAINGYEALDDDSASHATYVDGKLILRVADVTTIVSAALVIVKLLVGAWSTLTVWACGHFLLSATTSVSTAQDPKIATTTKAKEVSWMVRWKLPPWLHPRHFNKPKNPRQWVISVALLITAVQTFIAPIITGAVNWTSTPVPTPDTRVSVAAVDSTADFGGWKWYNYPFEPFGLDRKPYLRTAAGYAGLVWSDQTTTSANGTSLTGNGCRHVVQSHDMVGPNSTLLNATVPCIRIHSLEWYRADYEVPRAEWVYVADSSSLSIVDDPPSSYYRPGTAVVFDDFVGWNKSQDWYSKPAPTIFNKAQTVGMMVKRVANQDPPCSALDPTIFGSVDHLSRYLLNWGDSTNGNCYFIGRVNFTAGVTTSPQSKYVSNRVVEDQTPLDEVVFEENPWVQEAVWLLPDLMTMIAVMNSTLLPTFDNIDHYVELLMRQAYLAAWDMYHDSFDEDQKSLAYTAIPSVSRQLAEVSFARVFAWLAICALMTIFGALLLVAVLGGDDLTPAKEDLQEAREEWHDEETEGLIDVVYTLLCG</sequence>
<dbReference type="STRING" id="1182543.W9WZA7"/>
<feature type="transmembrane region" description="Helical" evidence="2">
    <location>
        <begin position="55"/>
        <end position="78"/>
    </location>
</feature>
<dbReference type="HOGENOM" id="CLU_027225_0_0_1"/>
<keyword evidence="2" id="KW-0472">Membrane</keyword>
<dbReference type="Proteomes" id="UP000019471">
    <property type="component" value="Unassembled WGS sequence"/>
</dbReference>
<dbReference type="AlphaFoldDB" id="W9WZA7"/>
<feature type="transmembrane region" description="Helical" evidence="2">
    <location>
        <begin position="545"/>
        <end position="567"/>
    </location>
</feature>
<dbReference type="EMBL" id="AMGX01000004">
    <property type="protein sequence ID" value="EXJ73288.1"/>
    <property type="molecule type" value="Genomic_DNA"/>
</dbReference>
<evidence type="ECO:0000256" key="1">
    <source>
        <dbReference type="SAM" id="MobiDB-lite"/>
    </source>
</evidence>
<comment type="caution">
    <text evidence="3">The sequence shown here is derived from an EMBL/GenBank/DDBJ whole genome shotgun (WGS) entry which is preliminary data.</text>
</comment>
<gene>
    <name evidence="3" type="ORF">A1O5_03048</name>
</gene>
<reference evidence="3 4" key="1">
    <citation type="submission" date="2013-03" db="EMBL/GenBank/DDBJ databases">
        <title>The Genome Sequence of Cladophialophora psammophila CBS 110553.</title>
        <authorList>
            <consortium name="The Broad Institute Genomics Platform"/>
            <person name="Cuomo C."/>
            <person name="de Hoog S."/>
            <person name="Gorbushina A."/>
            <person name="Walker B."/>
            <person name="Young S.K."/>
            <person name="Zeng Q."/>
            <person name="Gargeya S."/>
            <person name="Fitzgerald M."/>
            <person name="Haas B."/>
            <person name="Abouelleil A."/>
            <person name="Allen A.W."/>
            <person name="Alvarado L."/>
            <person name="Arachchi H.M."/>
            <person name="Berlin A.M."/>
            <person name="Chapman S.B."/>
            <person name="Gainer-Dewar J."/>
            <person name="Goldberg J."/>
            <person name="Griggs A."/>
            <person name="Gujja S."/>
            <person name="Hansen M."/>
            <person name="Howarth C."/>
            <person name="Imamovic A."/>
            <person name="Ireland A."/>
            <person name="Larimer J."/>
            <person name="McCowan C."/>
            <person name="Murphy C."/>
            <person name="Pearson M."/>
            <person name="Poon T.W."/>
            <person name="Priest M."/>
            <person name="Roberts A."/>
            <person name="Saif S."/>
            <person name="Shea T."/>
            <person name="Sisk P."/>
            <person name="Sykes S."/>
            <person name="Wortman J."/>
            <person name="Nusbaum C."/>
            <person name="Birren B."/>
        </authorList>
    </citation>
    <scope>NUCLEOTIDE SEQUENCE [LARGE SCALE GENOMIC DNA]</scope>
    <source>
        <strain evidence="3 4">CBS 110553</strain>
    </source>
</reference>
<proteinExistence type="predicted"/>
<name>W9WZA7_9EURO</name>
<organism evidence="3 4">
    <name type="scientific">Cladophialophora psammophila CBS 110553</name>
    <dbReference type="NCBI Taxonomy" id="1182543"/>
    <lineage>
        <taxon>Eukaryota</taxon>
        <taxon>Fungi</taxon>
        <taxon>Dikarya</taxon>
        <taxon>Ascomycota</taxon>
        <taxon>Pezizomycotina</taxon>
        <taxon>Eurotiomycetes</taxon>
        <taxon>Chaetothyriomycetidae</taxon>
        <taxon>Chaetothyriales</taxon>
        <taxon>Herpotrichiellaceae</taxon>
        <taxon>Cladophialophora</taxon>
    </lineage>
</organism>
<evidence type="ECO:0000313" key="4">
    <source>
        <dbReference type="Proteomes" id="UP000019471"/>
    </source>
</evidence>
<evidence type="ECO:0000313" key="3">
    <source>
        <dbReference type="EMBL" id="EXJ73288.1"/>
    </source>
</evidence>
<dbReference type="RefSeq" id="XP_007741851.1">
    <property type="nucleotide sequence ID" value="XM_007743661.1"/>
</dbReference>
<evidence type="ECO:0000256" key="2">
    <source>
        <dbReference type="SAM" id="Phobius"/>
    </source>
</evidence>
<keyword evidence="2" id="KW-0812">Transmembrane</keyword>
<keyword evidence="4" id="KW-1185">Reference proteome</keyword>
<feature type="compositionally biased region" description="Basic and acidic residues" evidence="1">
    <location>
        <begin position="17"/>
        <end position="30"/>
    </location>
</feature>
<feature type="transmembrane region" description="Helical" evidence="2">
    <location>
        <begin position="185"/>
        <end position="210"/>
    </location>
</feature>
<accession>W9WZA7</accession>
<feature type="transmembrane region" description="Helical" evidence="2">
    <location>
        <begin position="98"/>
        <end position="120"/>
    </location>
</feature>
<dbReference type="OrthoDB" id="5378430at2759"/>
<keyword evidence="2" id="KW-1133">Transmembrane helix</keyword>
<feature type="region of interest" description="Disordered" evidence="1">
    <location>
        <begin position="1"/>
        <end position="45"/>
    </location>
</feature>
<protein>
    <submittedName>
        <fullName evidence="3">Uncharacterized protein</fullName>
    </submittedName>
</protein>